<reference evidence="3" key="1">
    <citation type="journal article" date="2020" name="Stud. Mycol.">
        <title>101 Dothideomycetes genomes: a test case for predicting lifestyles and emergence of pathogens.</title>
        <authorList>
            <person name="Haridas S."/>
            <person name="Albert R."/>
            <person name="Binder M."/>
            <person name="Bloem J."/>
            <person name="Labutti K."/>
            <person name="Salamov A."/>
            <person name="Andreopoulos B."/>
            <person name="Baker S."/>
            <person name="Barry K."/>
            <person name="Bills G."/>
            <person name="Bluhm B."/>
            <person name="Cannon C."/>
            <person name="Castanera R."/>
            <person name="Culley D."/>
            <person name="Daum C."/>
            <person name="Ezra D."/>
            <person name="Gonzalez J."/>
            <person name="Henrissat B."/>
            <person name="Kuo A."/>
            <person name="Liang C."/>
            <person name="Lipzen A."/>
            <person name="Lutzoni F."/>
            <person name="Magnuson J."/>
            <person name="Mondo S."/>
            <person name="Nolan M."/>
            <person name="Ohm R."/>
            <person name="Pangilinan J."/>
            <person name="Park H.-J."/>
            <person name="Ramirez L."/>
            <person name="Alfaro M."/>
            <person name="Sun H."/>
            <person name="Tritt A."/>
            <person name="Yoshinaga Y."/>
            <person name="Zwiers L.-H."/>
            <person name="Turgeon B."/>
            <person name="Goodwin S."/>
            <person name="Spatafora J."/>
            <person name="Crous P."/>
            <person name="Grigoriev I."/>
        </authorList>
    </citation>
    <scope>NUCLEOTIDE SEQUENCE</scope>
    <source>
        <strain evidence="3">CBS 675.92</strain>
    </source>
</reference>
<sequence>MGKPSLAPPKGYRDDAEALSLHTTPEDYDYDDAPDTQGLLPPSYHDSHGESSSAASNLTSRHGAPSNRIDHHRDVSTKNGVPQVSETATLMNPQYDTDPTYLEEGIRAFARQAPRPLVYILGTHQETTRHRDKKERKTVTDFRIVMHLQQYLKHNFDPNATSQFELTTVENGEKTYRGTVTKQRAPGFKQDIEVGAPKPTLTEWCHRYCASPRALRVFRLQRPVTGFDGEVIRSRIEGLIRSTSYRGFISVTFPVEEKNIDIYTTNRINEWRLKTWVRWAFYLSFLWIFSWPSLFLATKRYAVVRAEWPFSVTDNAGNKRYTTMSENQWFEKWQVAIRRLVLGQYEGEATDDVLAGVIARPEDPQIPGTLNSGLQGLDQAAGLLSQGFRFARALQSGEQLGSSLQGGWGYDT</sequence>
<dbReference type="Proteomes" id="UP000800035">
    <property type="component" value="Unassembled WGS sequence"/>
</dbReference>
<evidence type="ECO:0000256" key="2">
    <source>
        <dbReference type="SAM" id="Phobius"/>
    </source>
</evidence>
<proteinExistence type="predicted"/>
<keyword evidence="2" id="KW-0472">Membrane</keyword>
<keyword evidence="2" id="KW-0812">Transmembrane</keyword>
<dbReference type="PANTHER" id="PTHR37848:SF1">
    <property type="entry name" value="SUN DOMAIN-CONTAINING PROTEIN"/>
    <property type="match status" value="1"/>
</dbReference>
<feature type="compositionally biased region" description="Polar residues" evidence="1">
    <location>
        <begin position="50"/>
        <end position="60"/>
    </location>
</feature>
<dbReference type="PANTHER" id="PTHR37848">
    <property type="entry name" value="EXPRESSED PROTEIN"/>
    <property type="match status" value="1"/>
</dbReference>
<dbReference type="OrthoDB" id="203796at2759"/>
<organism evidence="3 4">
    <name type="scientific">Byssothecium circinans</name>
    <dbReference type="NCBI Taxonomy" id="147558"/>
    <lineage>
        <taxon>Eukaryota</taxon>
        <taxon>Fungi</taxon>
        <taxon>Dikarya</taxon>
        <taxon>Ascomycota</taxon>
        <taxon>Pezizomycotina</taxon>
        <taxon>Dothideomycetes</taxon>
        <taxon>Pleosporomycetidae</taxon>
        <taxon>Pleosporales</taxon>
        <taxon>Massarineae</taxon>
        <taxon>Massarinaceae</taxon>
        <taxon>Byssothecium</taxon>
    </lineage>
</organism>
<name>A0A6A5U4L3_9PLEO</name>
<evidence type="ECO:0000313" key="3">
    <source>
        <dbReference type="EMBL" id="KAF1959604.1"/>
    </source>
</evidence>
<feature type="region of interest" description="Disordered" evidence="1">
    <location>
        <begin position="1"/>
        <end position="87"/>
    </location>
</feature>
<gene>
    <name evidence="3" type="ORF">CC80DRAFT_489723</name>
</gene>
<dbReference type="EMBL" id="ML976984">
    <property type="protein sequence ID" value="KAF1959604.1"/>
    <property type="molecule type" value="Genomic_DNA"/>
</dbReference>
<protein>
    <submittedName>
        <fullName evidence="3">Uncharacterized protein</fullName>
    </submittedName>
</protein>
<accession>A0A6A5U4L3</accession>
<evidence type="ECO:0000313" key="4">
    <source>
        <dbReference type="Proteomes" id="UP000800035"/>
    </source>
</evidence>
<feature type="transmembrane region" description="Helical" evidence="2">
    <location>
        <begin position="276"/>
        <end position="297"/>
    </location>
</feature>
<dbReference type="AlphaFoldDB" id="A0A6A5U4L3"/>
<feature type="compositionally biased region" description="Polar residues" evidence="1">
    <location>
        <begin position="77"/>
        <end position="87"/>
    </location>
</feature>
<evidence type="ECO:0000256" key="1">
    <source>
        <dbReference type="SAM" id="MobiDB-lite"/>
    </source>
</evidence>
<keyword evidence="4" id="KW-1185">Reference proteome</keyword>
<keyword evidence="2" id="KW-1133">Transmembrane helix</keyword>